<organism evidence="1 2">
    <name type="scientific">Cupriavidus lacunae</name>
    <dbReference type="NCBI Taxonomy" id="2666307"/>
    <lineage>
        <taxon>Bacteria</taxon>
        <taxon>Pseudomonadati</taxon>
        <taxon>Pseudomonadota</taxon>
        <taxon>Betaproteobacteria</taxon>
        <taxon>Burkholderiales</taxon>
        <taxon>Burkholderiaceae</taxon>
        <taxon>Cupriavidus</taxon>
    </lineage>
</organism>
<evidence type="ECO:0000313" key="2">
    <source>
        <dbReference type="Proteomes" id="UP000255165"/>
    </source>
</evidence>
<dbReference type="AlphaFoldDB" id="A0A370NS56"/>
<sequence>MIANREEIHAACMATLDRFMDALNEHDARGMDATMHFPHLRLADGKFKVYEAPGQNPMDLFVRLREEDDWKYSRWIRRDLIQFNSYKAHYALSYTRYRSDDSIIGTYESLYVLTLQDGLWGIQTRSSFGP</sequence>
<comment type="caution">
    <text evidence="1">The sequence shown here is derived from an EMBL/GenBank/DDBJ whole genome shotgun (WGS) entry which is preliminary data.</text>
</comment>
<reference evidence="2" key="1">
    <citation type="submission" date="2018-06" db="EMBL/GenBank/DDBJ databases">
        <authorList>
            <person name="Feng T."/>
            <person name="Jeon C.O."/>
        </authorList>
    </citation>
    <scope>NUCLEOTIDE SEQUENCE [LARGE SCALE GENOMIC DNA]</scope>
    <source>
        <strain evidence="2">S23</strain>
    </source>
</reference>
<accession>A0A370NS56</accession>
<name>A0A370NS56_9BURK</name>
<keyword evidence="2" id="KW-1185">Reference proteome</keyword>
<dbReference type="Proteomes" id="UP000255165">
    <property type="component" value="Unassembled WGS sequence"/>
</dbReference>
<evidence type="ECO:0008006" key="3">
    <source>
        <dbReference type="Google" id="ProtNLM"/>
    </source>
</evidence>
<protein>
    <recommendedName>
        <fullName evidence="3">DUF4440 domain-containing protein</fullName>
    </recommendedName>
</protein>
<dbReference type="RefSeq" id="WP_115213396.1">
    <property type="nucleotide sequence ID" value="NZ_QKWJ01000027.1"/>
</dbReference>
<proteinExistence type="predicted"/>
<dbReference type="EMBL" id="QKWJ01000027">
    <property type="protein sequence ID" value="RDK08373.1"/>
    <property type="molecule type" value="Genomic_DNA"/>
</dbReference>
<evidence type="ECO:0000313" key="1">
    <source>
        <dbReference type="EMBL" id="RDK08373.1"/>
    </source>
</evidence>
<gene>
    <name evidence="1" type="ORF">DN412_21300</name>
</gene>